<evidence type="ECO:0000256" key="2">
    <source>
        <dbReference type="ARBA" id="ARBA00022475"/>
    </source>
</evidence>
<evidence type="ECO:0000256" key="6">
    <source>
        <dbReference type="ARBA" id="ARBA00023136"/>
    </source>
</evidence>
<accession>A0A135L772</accession>
<keyword evidence="2" id="KW-1003">Cell membrane</keyword>
<dbReference type="InterPro" id="IPR024528">
    <property type="entry name" value="ThrE_2"/>
</dbReference>
<keyword evidence="5 8" id="KW-1133">Transmembrane helix</keyword>
<dbReference type="GO" id="GO:0015744">
    <property type="term" value="P:succinate transport"/>
    <property type="evidence" value="ECO:0007669"/>
    <property type="project" value="TreeGrafter"/>
</dbReference>
<name>A0A135L772_9BACI</name>
<dbReference type="InterPro" id="IPR050539">
    <property type="entry name" value="ThrE_Dicarb/AminoAcid_Exp"/>
</dbReference>
<proteinExistence type="inferred from homology"/>
<reference evidence="10 11" key="1">
    <citation type="submission" date="2016-02" db="EMBL/GenBank/DDBJ databases">
        <title>Draft Genome for Tepidibacillus decaturensis nov. sp. Strain Z9, an Anaerobic, Moderately Thermophilic and Heterotrophic Bacterium from Deep Subsurface of the Illinois Basin, USA.</title>
        <authorList>
            <person name="Dong Y."/>
            <person name="Chang J.Y."/>
            <person name="Sanford R."/>
            <person name="Fouke B.W."/>
        </authorList>
    </citation>
    <scope>NUCLEOTIDE SEQUENCE [LARGE SCALE GENOMIC DNA]</scope>
    <source>
        <strain evidence="10 11">Z9</strain>
    </source>
</reference>
<sequence>MNFETFYTSFFATMAFGIIFNVPKRSMISGGIIGMLGWALYIWLTGQYHFDMVFATLIAAFFVATVSQLLARYHKMPVTVFSVSGIIPLVPGGLAYDTMRHFVENDYSIAIKYATKTLLISGAIAFGLIFSGVISQILRRNDNANVKED</sequence>
<feature type="transmembrane region" description="Helical" evidence="8">
    <location>
        <begin position="116"/>
        <end position="138"/>
    </location>
</feature>
<organism evidence="10 11">
    <name type="scientific">Tepidibacillus decaturensis</name>
    <dbReference type="NCBI Taxonomy" id="1413211"/>
    <lineage>
        <taxon>Bacteria</taxon>
        <taxon>Bacillati</taxon>
        <taxon>Bacillota</taxon>
        <taxon>Bacilli</taxon>
        <taxon>Bacillales</taxon>
        <taxon>Bacillaceae</taxon>
        <taxon>Tepidibacillus</taxon>
    </lineage>
</organism>
<feature type="transmembrane region" description="Helical" evidence="8">
    <location>
        <begin position="52"/>
        <end position="71"/>
    </location>
</feature>
<evidence type="ECO:0000256" key="8">
    <source>
        <dbReference type="SAM" id="Phobius"/>
    </source>
</evidence>
<dbReference type="Pfam" id="PF12821">
    <property type="entry name" value="ThrE_2"/>
    <property type="match status" value="1"/>
</dbReference>
<evidence type="ECO:0000256" key="7">
    <source>
        <dbReference type="ARBA" id="ARBA00034125"/>
    </source>
</evidence>
<dbReference type="STRING" id="1413211.U473_13145"/>
<dbReference type="GO" id="GO:0005886">
    <property type="term" value="C:plasma membrane"/>
    <property type="evidence" value="ECO:0007669"/>
    <property type="project" value="UniProtKB-SubCell"/>
</dbReference>
<dbReference type="RefSeq" id="WP_068727097.1">
    <property type="nucleotide sequence ID" value="NZ_LSKU01000001.1"/>
</dbReference>
<dbReference type="PANTHER" id="PTHR34390:SF1">
    <property type="entry name" value="SUCCINATE TRANSPORTER SUBUNIT YJJB-RELATED"/>
    <property type="match status" value="1"/>
</dbReference>
<dbReference type="AlphaFoldDB" id="A0A135L772"/>
<keyword evidence="4 8" id="KW-0812">Transmembrane</keyword>
<comment type="similarity">
    <text evidence="7">Belongs to the ThrE exporter (TC 2.A.79) family.</text>
</comment>
<feature type="transmembrane region" description="Helical" evidence="8">
    <location>
        <begin position="27"/>
        <end position="46"/>
    </location>
</feature>
<evidence type="ECO:0000256" key="3">
    <source>
        <dbReference type="ARBA" id="ARBA00022519"/>
    </source>
</evidence>
<gene>
    <name evidence="10" type="ORF">U473_13145</name>
</gene>
<keyword evidence="3" id="KW-0997">Cell inner membrane</keyword>
<dbReference type="EMBL" id="LSKU01000001">
    <property type="protein sequence ID" value="KXG44855.1"/>
    <property type="molecule type" value="Genomic_DNA"/>
</dbReference>
<comment type="subcellular location">
    <subcellularLocation>
        <location evidence="1">Cell membrane</location>
        <topology evidence="1">Multi-pass membrane protein</topology>
    </subcellularLocation>
</comment>
<evidence type="ECO:0000313" key="11">
    <source>
        <dbReference type="Proteomes" id="UP000070352"/>
    </source>
</evidence>
<evidence type="ECO:0000259" key="9">
    <source>
        <dbReference type="Pfam" id="PF12821"/>
    </source>
</evidence>
<feature type="transmembrane region" description="Helical" evidence="8">
    <location>
        <begin position="6"/>
        <end position="22"/>
    </location>
</feature>
<evidence type="ECO:0000256" key="1">
    <source>
        <dbReference type="ARBA" id="ARBA00004651"/>
    </source>
</evidence>
<evidence type="ECO:0000313" key="10">
    <source>
        <dbReference type="EMBL" id="KXG44855.1"/>
    </source>
</evidence>
<dbReference type="PANTHER" id="PTHR34390">
    <property type="entry name" value="UPF0442 PROTEIN YJJB-RELATED"/>
    <property type="match status" value="1"/>
</dbReference>
<keyword evidence="11" id="KW-1185">Reference proteome</keyword>
<feature type="transmembrane region" description="Helical" evidence="8">
    <location>
        <begin position="78"/>
        <end position="96"/>
    </location>
</feature>
<dbReference type="Proteomes" id="UP000070352">
    <property type="component" value="Unassembled WGS sequence"/>
</dbReference>
<dbReference type="OrthoDB" id="9810047at2"/>
<evidence type="ECO:0000256" key="5">
    <source>
        <dbReference type="ARBA" id="ARBA00022989"/>
    </source>
</evidence>
<evidence type="ECO:0000256" key="4">
    <source>
        <dbReference type="ARBA" id="ARBA00022692"/>
    </source>
</evidence>
<keyword evidence="6 8" id="KW-0472">Membrane</keyword>
<comment type="caution">
    <text evidence="10">The sequence shown here is derived from an EMBL/GenBank/DDBJ whole genome shotgun (WGS) entry which is preliminary data.</text>
</comment>
<feature type="domain" description="Threonine/Serine exporter ThrE" evidence="9">
    <location>
        <begin position="7"/>
        <end position="133"/>
    </location>
</feature>
<protein>
    <recommendedName>
        <fullName evidence="9">Threonine/Serine exporter ThrE domain-containing protein</fullName>
    </recommendedName>
</protein>